<dbReference type="InterPro" id="IPR029069">
    <property type="entry name" value="HotDog_dom_sf"/>
</dbReference>
<dbReference type="Pfam" id="PF13279">
    <property type="entry name" value="4HBT_2"/>
    <property type="match status" value="1"/>
</dbReference>
<evidence type="ECO:0000313" key="2">
    <source>
        <dbReference type="Proteomes" id="UP001476583"/>
    </source>
</evidence>
<organism evidence="1 2">
    <name type="scientific">Ectopseudomonas mendocina</name>
    <name type="common">Pseudomonas mendocina</name>
    <dbReference type="NCBI Taxonomy" id="300"/>
    <lineage>
        <taxon>Bacteria</taxon>
        <taxon>Pseudomonadati</taxon>
        <taxon>Pseudomonadota</taxon>
        <taxon>Gammaproteobacteria</taxon>
        <taxon>Pseudomonadales</taxon>
        <taxon>Pseudomonadaceae</taxon>
        <taxon>Ectopseudomonas</taxon>
    </lineage>
</organism>
<keyword evidence="2" id="KW-1185">Reference proteome</keyword>
<accession>A0ABZ2RIK9</accession>
<protein>
    <submittedName>
        <fullName evidence="1">Thioesterase family protein</fullName>
    </submittedName>
</protein>
<dbReference type="Gene3D" id="3.10.129.10">
    <property type="entry name" value="Hotdog Thioesterase"/>
    <property type="match status" value="1"/>
</dbReference>
<gene>
    <name evidence="1" type="ORF">WG219_21725</name>
</gene>
<evidence type="ECO:0000313" key="1">
    <source>
        <dbReference type="EMBL" id="WXL25878.1"/>
    </source>
</evidence>
<dbReference type="Proteomes" id="UP001476583">
    <property type="component" value="Chromosome"/>
</dbReference>
<dbReference type="CDD" id="cd00586">
    <property type="entry name" value="4HBT"/>
    <property type="match status" value="1"/>
</dbReference>
<dbReference type="PANTHER" id="PTHR12475">
    <property type="match status" value="1"/>
</dbReference>
<name>A0ABZ2RIK9_ECTME</name>
<dbReference type="EMBL" id="CP148074">
    <property type="protein sequence ID" value="WXL25878.1"/>
    <property type="molecule type" value="Genomic_DNA"/>
</dbReference>
<reference evidence="1 2" key="1">
    <citation type="submission" date="2024-03" db="EMBL/GenBank/DDBJ databases">
        <title>Complete genome of BD2.</title>
        <authorList>
            <person name="Cao G."/>
        </authorList>
    </citation>
    <scope>NUCLEOTIDE SEQUENCE [LARGE SCALE GENOMIC DNA]</scope>
    <source>
        <strain evidence="1 2">BD2</strain>
    </source>
</reference>
<sequence>MNLYLRLLVTLLRSLFKPSIRVGDSIELSLRVWPNDLDINGHMNNGRYLTVLDLALIEYMARAGMLKLALKKGWRPVLGASMLNYRKGLKPFARYRLRFSLVCWDERWSYMKFEFLCGETVMASGQSKGAILSKKGVVASNELYQALGHTGSTPEIPDSIRAWQEAERLMTLA</sequence>
<dbReference type="SUPFAM" id="SSF54637">
    <property type="entry name" value="Thioesterase/thiol ester dehydrase-isomerase"/>
    <property type="match status" value="1"/>
</dbReference>
<proteinExistence type="predicted"/>
<dbReference type="PANTHER" id="PTHR12475:SF4">
    <property type="entry name" value="PROTEIN THEM6"/>
    <property type="match status" value="1"/>
</dbReference>
<dbReference type="InterPro" id="IPR051490">
    <property type="entry name" value="THEM6_lcsJ_thioesterase"/>
</dbReference>